<dbReference type="KEGG" id="bcoh:BC6307_20745"/>
<evidence type="ECO:0000313" key="2">
    <source>
        <dbReference type="Proteomes" id="UP000215224"/>
    </source>
</evidence>
<dbReference type="Proteomes" id="UP000215224">
    <property type="component" value="Chromosome"/>
</dbReference>
<keyword evidence="2" id="KW-1185">Reference proteome</keyword>
<evidence type="ECO:0000313" key="1">
    <source>
        <dbReference type="EMBL" id="AST93524.1"/>
    </source>
</evidence>
<reference evidence="1 2" key="1">
    <citation type="submission" date="2016-12" db="EMBL/GenBank/DDBJ databases">
        <title>The whole genome sequencing and assembly of Bacillus cohnii DSM 6307T strain.</title>
        <authorList>
            <person name="Lee Y.-J."/>
            <person name="Yi H."/>
            <person name="Bahn Y.-S."/>
            <person name="Kim J.F."/>
            <person name="Lee D.-W."/>
        </authorList>
    </citation>
    <scope>NUCLEOTIDE SEQUENCE [LARGE SCALE GENOMIC DNA]</scope>
    <source>
        <strain evidence="1 2">DSM 6307</strain>
    </source>
</reference>
<name>A0A223KVX4_9BACI</name>
<gene>
    <name evidence="1" type="ORF">BC6307_20745</name>
</gene>
<proteinExistence type="predicted"/>
<sequence>MKKKWMLSLFGMGFIAIVVVSTVAHFSKSFTSANNIVSAATFSVDAVGPNGISIGDAQFDLAGDFYPGITNKEVYSFQVRNNDSSVPVEYIVNFLKSGGLFPENHRSPILITLEKLVGEKWVEQDYNKPITPNSDVETYRVLVSWLHSGNDINFQGKTGKIDFELIVKQADLK</sequence>
<organism evidence="1 2">
    <name type="scientific">Sutcliffiella cohnii</name>
    <dbReference type="NCBI Taxonomy" id="33932"/>
    <lineage>
        <taxon>Bacteria</taxon>
        <taxon>Bacillati</taxon>
        <taxon>Bacillota</taxon>
        <taxon>Bacilli</taxon>
        <taxon>Bacillales</taxon>
        <taxon>Bacillaceae</taxon>
        <taxon>Sutcliffiella</taxon>
    </lineage>
</organism>
<dbReference type="STRING" id="1314751.GCA_001591425_03038"/>
<accession>A0A223KVX4</accession>
<dbReference type="RefSeq" id="WP_066417916.1">
    <property type="nucleotide sequence ID" value="NZ_CP018866.1"/>
</dbReference>
<protein>
    <submittedName>
        <fullName evidence="1">Uncharacterized protein</fullName>
    </submittedName>
</protein>
<dbReference type="AlphaFoldDB" id="A0A223KVX4"/>
<dbReference type="EMBL" id="CP018866">
    <property type="protein sequence ID" value="AST93524.1"/>
    <property type="molecule type" value="Genomic_DNA"/>
</dbReference>